<keyword evidence="1" id="KW-0812">Transmembrane</keyword>
<sequence>MISGRAGAREDGTAMPLIVGLFAIAAGFVVVAAAATSLHLERLRLLTVADGAALAGAEAFRVADVRVEGDAVVPRLAGPAVSAAVGEYVAAADRSDLEGLTVVAADSTDGRSALVRLRATWRPPIVGPLLPEGLPVEVTSTAAARFR</sequence>
<dbReference type="EMBL" id="SOAM01000003">
    <property type="protein sequence ID" value="TDS75897.1"/>
    <property type="molecule type" value="Genomic_DNA"/>
</dbReference>
<reference evidence="2 3" key="1">
    <citation type="submission" date="2019-03" db="EMBL/GenBank/DDBJ databases">
        <title>Genomic Encyclopedia of Archaeal and Bacterial Type Strains, Phase II (KMG-II): from individual species to whole genera.</title>
        <authorList>
            <person name="Goeker M."/>
        </authorList>
    </citation>
    <scope>NUCLEOTIDE SEQUENCE [LARGE SCALE GENOMIC DNA]</scope>
    <source>
        <strain evidence="2 3">DSM 24782</strain>
    </source>
</reference>
<evidence type="ECO:0008006" key="4">
    <source>
        <dbReference type="Google" id="ProtNLM"/>
    </source>
</evidence>
<gene>
    <name evidence="2" type="ORF">CLV52_3007</name>
</gene>
<organism evidence="2 3">
    <name type="scientific">Amnibacterium kyonggiense</name>
    <dbReference type="NCBI Taxonomy" id="595671"/>
    <lineage>
        <taxon>Bacteria</taxon>
        <taxon>Bacillati</taxon>
        <taxon>Actinomycetota</taxon>
        <taxon>Actinomycetes</taxon>
        <taxon>Micrococcales</taxon>
        <taxon>Microbacteriaceae</taxon>
        <taxon>Amnibacterium</taxon>
    </lineage>
</organism>
<evidence type="ECO:0000256" key="1">
    <source>
        <dbReference type="SAM" id="Phobius"/>
    </source>
</evidence>
<proteinExistence type="predicted"/>
<comment type="caution">
    <text evidence="2">The sequence shown here is derived from an EMBL/GenBank/DDBJ whole genome shotgun (WGS) entry which is preliminary data.</text>
</comment>
<keyword evidence="3" id="KW-1185">Reference proteome</keyword>
<evidence type="ECO:0000313" key="3">
    <source>
        <dbReference type="Proteomes" id="UP000295344"/>
    </source>
</evidence>
<evidence type="ECO:0000313" key="2">
    <source>
        <dbReference type="EMBL" id="TDS75897.1"/>
    </source>
</evidence>
<dbReference type="AlphaFoldDB" id="A0A4R7FGV1"/>
<accession>A0A4R7FGV1</accession>
<name>A0A4R7FGV1_9MICO</name>
<dbReference type="RefSeq" id="WP_133767132.1">
    <property type="nucleotide sequence ID" value="NZ_BAAARP010000001.1"/>
</dbReference>
<dbReference type="Proteomes" id="UP000295344">
    <property type="component" value="Unassembled WGS sequence"/>
</dbReference>
<keyword evidence="1" id="KW-1133">Transmembrane helix</keyword>
<protein>
    <recommendedName>
        <fullName evidence="4">Flp pilus-assembly TadE/G-like protein</fullName>
    </recommendedName>
</protein>
<feature type="transmembrane region" description="Helical" evidence="1">
    <location>
        <begin position="14"/>
        <end position="35"/>
    </location>
</feature>
<keyword evidence="1" id="KW-0472">Membrane</keyword>
<dbReference type="OrthoDB" id="4808490at2"/>